<reference evidence="2 3" key="1">
    <citation type="submission" date="2019-02" db="EMBL/GenBank/DDBJ databases">
        <title>Genomic Encyclopedia of Type Strains, Phase IV (KMG-IV): sequencing the most valuable type-strain genomes for metagenomic binning, comparative biology and taxonomic classification.</title>
        <authorList>
            <person name="Goeker M."/>
        </authorList>
    </citation>
    <scope>NUCLEOTIDE SEQUENCE [LARGE SCALE GENOMIC DNA]</scope>
    <source>
        <strain evidence="2 3">DSM 10617</strain>
    </source>
</reference>
<keyword evidence="3" id="KW-1185">Reference proteome</keyword>
<proteinExistence type="predicted"/>
<protein>
    <submittedName>
        <fullName evidence="2">Uncharacterized protein</fullName>
    </submittedName>
</protein>
<dbReference type="Proteomes" id="UP000293433">
    <property type="component" value="Unassembled WGS sequence"/>
</dbReference>
<dbReference type="EMBL" id="SGWV01000012">
    <property type="protein sequence ID" value="RZS47429.1"/>
    <property type="molecule type" value="Genomic_DNA"/>
</dbReference>
<evidence type="ECO:0000313" key="2">
    <source>
        <dbReference type="EMBL" id="RZS47429.1"/>
    </source>
</evidence>
<organism evidence="2 3">
    <name type="scientific">Sphaerotilus mobilis</name>
    <dbReference type="NCBI Taxonomy" id="47994"/>
    <lineage>
        <taxon>Bacteria</taxon>
        <taxon>Pseudomonadati</taxon>
        <taxon>Pseudomonadota</taxon>
        <taxon>Betaproteobacteria</taxon>
        <taxon>Burkholderiales</taxon>
        <taxon>Sphaerotilaceae</taxon>
        <taxon>Sphaerotilus</taxon>
    </lineage>
</organism>
<accession>A0A4Q7LAA1</accession>
<name>A0A4Q7LAA1_9BURK</name>
<feature type="region of interest" description="Disordered" evidence="1">
    <location>
        <begin position="1"/>
        <end position="20"/>
    </location>
</feature>
<feature type="compositionally biased region" description="Low complexity" evidence="1">
    <location>
        <begin position="1"/>
        <end position="16"/>
    </location>
</feature>
<gene>
    <name evidence="2" type="ORF">EV685_3633</name>
</gene>
<sequence length="96" mass="10672">MSTIANTATTATANSAKSPTSLPVEADWDDFLHHVKHEITDLADELLLALSTQPGIEIDQDLASLMRSMDELLRLYRNRSDVDRVEFDRTLGAVDD</sequence>
<dbReference type="AlphaFoldDB" id="A0A4Q7LAA1"/>
<evidence type="ECO:0000313" key="3">
    <source>
        <dbReference type="Proteomes" id="UP000293433"/>
    </source>
</evidence>
<dbReference type="RefSeq" id="WP_130483457.1">
    <property type="nucleotide sequence ID" value="NZ_SGWV01000012.1"/>
</dbReference>
<comment type="caution">
    <text evidence="2">The sequence shown here is derived from an EMBL/GenBank/DDBJ whole genome shotgun (WGS) entry which is preliminary data.</text>
</comment>
<evidence type="ECO:0000256" key="1">
    <source>
        <dbReference type="SAM" id="MobiDB-lite"/>
    </source>
</evidence>